<keyword evidence="5" id="KW-1185">Reference proteome</keyword>
<dbReference type="InterPro" id="IPR001254">
    <property type="entry name" value="Trypsin_dom"/>
</dbReference>
<proteinExistence type="inferred from homology"/>
<sequence length="231" mass="25177">MIPKVIIFYCFVAFVSTASGTVLRIAGGENAKPGQYPYYVSLYYKEIFGENVDSFCGGAILNHQCPAGPYDIGVMKVEIPFVFNEFVAPINLPKPETIPTGSGTVTGLGFLKYIIEPYLPDSLQAVTLPIINNDECQTLIEELLGDNANELNLLDKLRFCSGPTKKNQGYCLNDTGDPFTTKENGKDVLIGIATFGFAADCKTPGVPSIYTRVSAFNDWIQESISTNANDK</sequence>
<evidence type="ECO:0000256" key="3">
    <source>
        <dbReference type="SAM" id="SignalP"/>
    </source>
</evidence>
<keyword evidence="3" id="KW-0732">Signal</keyword>
<dbReference type="GO" id="GO:0006508">
    <property type="term" value="P:proteolysis"/>
    <property type="evidence" value="ECO:0007669"/>
    <property type="project" value="InterPro"/>
</dbReference>
<dbReference type="PANTHER" id="PTHR24256">
    <property type="entry name" value="TRYPTASE-RELATED"/>
    <property type="match status" value="1"/>
</dbReference>
<dbReference type="GeneID" id="105359257"/>
<dbReference type="InterPro" id="IPR051487">
    <property type="entry name" value="Ser/Thr_Proteases_Immune/Dev"/>
</dbReference>
<dbReference type="AlphaFoldDB" id="A0AAJ6YBG6"/>
<feature type="domain" description="Peptidase S1" evidence="4">
    <location>
        <begin position="71"/>
        <end position="225"/>
    </location>
</feature>
<evidence type="ECO:0000259" key="4">
    <source>
        <dbReference type="PROSITE" id="PS50240"/>
    </source>
</evidence>
<dbReference type="RefSeq" id="XP_011494098.1">
    <property type="nucleotide sequence ID" value="XM_011495796.1"/>
</dbReference>
<dbReference type="Gene3D" id="2.40.10.10">
    <property type="entry name" value="Trypsin-like serine proteases"/>
    <property type="match status" value="2"/>
</dbReference>
<feature type="chain" id="PRO_5042555197" evidence="3">
    <location>
        <begin position="21"/>
        <end position="231"/>
    </location>
</feature>
<reference evidence="6" key="1">
    <citation type="submission" date="2025-08" db="UniProtKB">
        <authorList>
            <consortium name="RefSeq"/>
        </authorList>
    </citation>
    <scope>IDENTIFICATION</scope>
</reference>
<evidence type="ECO:0000256" key="1">
    <source>
        <dbReference type="ARBA" id="ARBA00023157"/>
    </source>
</evidence>
<dbReference type="SUPFAM" id="SSF50494">
    <property type="entry name" value="Trypsin-like serine proteases"/>
    <property type="match status" value="1"/>
</dbReference>
<comment type="similarity">
    <text evidence="2">Belongs to the peptidase S1 family. CLIP subfamily.</text>
</comment>
<evidence type="ECO:0000313" key="6">
    <source>
        <dbReference type="RefSeq" id="XP_011494098.1"/>
    </source>
</evidence>
<dbReference type="InterPro" id="IPR009003">
    <property type="entry name" value="Peptidase_S1_PA"/>
</dbReference>
<accession>A0AAJ6YBG6</accession>
<evidence type="ECO:0000313" key="5">
    <source>
        <dbReference type="Proteomes" id="UP000695007"/>
    </source>
</evidence>
<evidence type="ECO:0000256" key="2">
    <source>
        <dbReference type="ARBA" id="ARBA00024195"/>
    </source>
</evidence>
<feature type="signal peptide" evidence="3">
    <location>
        <begin position="1"/>
        <end position="20"/>
    </location>
</feature>
<dbReference type="Pfam" id="PF00089">
    <property type="entry name" value="Trypsin"/>
    <property type="match status" value="1"/>
</dbReference>
<organism evidence="5 6">
    <name type="scientific">Ceratosolen solmsi marchali</name>
    <dbReference type="NCBI Taxonomy" id="326594"/>
    <lineage>
        <taxon>Eukaryota</taxon>
        <taxon>Metazoa</taxon>
        <taxon>Ecdysozoa</taxon>
        <taxon>Arthropoda</taxon>
        <taxon>Hexapoda</taxon>
        <taxon>Insecta</taxon>
        <taxon>Pterygota</taxon>
        <taxon>Neoptera</taxon>
        <taxon>Endopterygota</taxon>
        <taxon>Hymenoptera</taxon>
        <taxon>Apocrita</taxon>
        <taxon>Proctotrupomorpha</taxon>
        <taxon>Chalcidoidea</taxon>
        <taxon>Agaonidae</taxon>
        <taxon>Agaoninae</taxon>
        <taxon>Ceratosolen</taxon>
    </lineage>
</organism>
<dbReference type="SMART" id="SM00020">
    <property type="entry name" value="Tryp_SPc"/>
    <property type="match status" value="1"/>
</dbReference>
<gene>
    <name evidence="6" type="primary">LOC105359257</name>
</gene>
<dbReference type="PROSITE" id="PS50240">
    <property type="entry name" value="TRYPSIN_DOM"/>
    <property type="match status" value="1"/>
</dbReference>
<dbReference type="GO" id="GO:0004252">
    <property type="term" value="F:serine-type endopeptidase activity"/>
    <property type="evidence" value="ECO:0007669"/>
    <property type="project" value="InterPro"/>
</dbReference>
<protein>
    <submittedName>
        <fullName evidence="6">Chymotrypsin-2-like isoform X2</fullName>
    </submittedName>
</protein>
<keyword evidence="1" id="KW-1015">Disulfide bond</keyword>
<dbReference type="InterPro" id="IPR043504">
    <property type="entry name" value="Peptidase_S1_PA_chymotrypsin"/>
</dbReference>
<dbReference type="Proteomes" id="UP000695007">
    <property type="component" value="Unplaced"/>
</dbReference>
<name>A0AAJ6YBG6_9HYME</name>